<evidence type="ECO:0000256" key="3">
    <source>
        <dbReference type="ARBA" id="ARBA00022692"/>
    </source>
</evidence>
<reference evidence="7" key="1">
    <citation type="submission" date="2020-06" db="EMBL/GenBank/DDBJ databases">
        <authorList>
            <consortium name="Wellcome Sanger Institute Data Sharing"/>
        </authorList>
    </citation>
    <scope>NUCLEOTIDE SEQUENCE [LARGE SCALE GENOMIC DNA]</scope>
</reference>
<dbReference type="GO" id="GO:0015459">
    <property type="term" value="F:potassium channel regulator activity"/>
    <property type="evidence" value="ECO:0007669"/>
    <property type="project" value="TreeGrafter"/>
</dbReference>
<evidence type="ECO:0000256" key="1">
    <source>
        <dbReference type="ARBA" id="ARBA00004167"/>
    </source>
</evidence>
<reference evidence="7" key="2">
    <citation type="submission" date="2025-08" db="UniProtKB">
        <authorList>
            <consortium name="Ensembl"/>
        </authorList>
    </citation>
    <scope>IDENTIFICATION</scope>
</reference>
<keyword evidence="4 6" id="KW-1133">Transmembrane helix</keyword>
<dbReference type="GO" id="GO:0005251">
    <property type="term" value="F:delayed rectifier potassium channel activity"/>
    <property type="evidence" value="ECO:0007669"/>
    <property type="project" value="TreeGrafter"/>
</dbReference>
<dbReference type="CTD" id="23704"/>
<dbReference type="PANTHER" id="PTHR15282:SF9">
    <property type="entry name" value="POTASSIUM VOLTAGE-GATED CHANNEL SUBFAMILY E MEMBER 4"/>
    <property type="match status" value="1"/>
</dbReference>
<evidence type="ECO:0000313" key="8">
    <source>
        <dbReference type="Proteomes" id="UP000694680"/>
    </source>
</evidence>
<dbReference type="Proteomes" id="UP000694680">
    <property type="component" value="Chromosome 13"/>
</dbReference>
<feature type="transmembrane region" description="Helical" evidence="6">
    <location>
        <begin position="30"/>
        <end position="53"/>
    </location>
</feature>
<dbReference type="RefSeq" id="XP_028319711.1">
    <property type="nucleotide sequence ID" value="XM_028463910.1"/>
</dbReference>
<evidence type="ECO:0000256" key="5">
    <source>
        <dbReference type="ARBA" id="ARBA00023136"/>
    </source>
</evidence>
<dbReference type="GO" id="GO:0008076">
    <property type="term" value="C:voltage-gated potassium channel complex"/>
    <property type="evidence" value="ECO:0007669"/>
    <property type="project" value="TreeGrafter"/>
</dbReference>
<comment type="similarity">
    <text evidence="2">Belongs to the potassium channel KCNE family.</text>
</comment>
<keyword evidence="5 6" id="KW-0472">Membrane</keyword>
<protein>
    <recommendedName>
        <fullName evidence="9">Potassium voltage-gated channel subfamily E member 4</fullName>
    </recommendedName>
</protein>
<dbReference type="GO" id="GO:0044325">
    <property type="term" value="F:transmembrane transporter binding"/>
    <property type="evidence" value="ECO:0007669"/>
    <property type="project" value="TreeGrafter"/>
</dbReference>
<dbReference type="GO" id="GO:0086091">
    <property type="term" value="P:regulation of heart rate by cardiac conduction"/>
    <property type="evidence" value="ECO:0007669"/>
    <property type="project" value="TreeGrafter"/>
</dbReference>
<dbReference type="PRINTS" id="PR00168">
    <property type="entry name" value="KCNECHANNEL"/>
</dbReference>
<dbReference type="AlphaFoldDB" id="A0A8C5HL05"/>
<dbReference type="PANTHER" id="PTHR15282">
    <property type="entry name" value="POTASSIUM VOLTAGE-GATED CHANNEL SUBFAMILY E MEMBER 1, 3"/>
    <property type="match status" value="1"/>
</dbReference>
<evidence type="ECO:0000256" key="6">
    <source>
        <dbReference type="SAM" id="Phobius"/>
    </source>
</evidence>
<evidence type="ECO:0000313" key="7">
    <source>
        <dbReference type="Ensembl" id="ENSGWIP00000047126.1"/>
    </source>
</evidence>
<proteinExistence type="inferred from homology"/>
<sequence>MEQPENCTTCAPDPHLYVHAQSGDESGGTAYLYILIVMSFYGVFLCGIMLGYVQSKRREKRRINVFTRLVHEEQQREWGALPKKHSLTFPPPTCALPSVHVALPFCGNHSRALGHMYYESALACTLCTEENSSTSLCSSADTRITIEEESEERVREGSDDSG</sequence>
<evidence type="ECO:0000256" key="4">
    <source>
        <dbReference type="ARBA" id="ARBA00022989"/>
    </source>
</evidence>
<dbReference type="Ensembl" id="ENSGWIT00000050993.1">
    <property type="protein sequence ID" value="ENSGWIP00000047126.1"/>
    <property type="gene ID" value="ENSGWIG00000023208.1"/>
</dbReference>
<dbReference type="GO" id="GO:0097623">
    <property type="term" value="P:potassium ion export across plasma membrane"/>
    <property type="evidence" value="ECO:0007669"/>
    <property type="project" value="TreeGrafter"/>
</dbReference>
<dbReference type="GO" id="GO:0060307">
    <property type="term" value="P:regulation of ventricular cardiac muscle cell membrane repolarization"/>
    <property type="evidence" value="ECO:0007669"/>
    <property type="project" value="TreeGrafter"/>
</dbReference>
<dbReference type="InterPro" id="IPR000369">
    <property type="entry name" value="K_chnl_KCNE"/>
</dbReference>
<evidence type="ECO:0000256" key="2">
    <source>
        <dbReference type="ARBA" id="ARBA00005688"/>
    </source>
</evidence>
<accession>A0A8C5HL05</accession>
<comment type="subcellular location">
    <subcellularLocation>
        <location evidence="1">Membrane</location>
        <topology evidence="1">Single-pass membrane protein</topology>
    </subcellularLocation>
</comment>
<organism evidence="7 8">
    <name type="scientific">Gouania willdenowi</name>
    <name type="common">Blunt-snouted clingfish</name>
    <name type="synonym">Lepadogaster willdenowi</name>
    <dbReference type="NCBI Taxonomy" id="441366"/>
    <lineage>
        <taxon>Eukaryota</taxon>
        <taxon>Metazoa</taxon>
        <taxon>Chordata</taxon>
        <taxon>Craniata</taxon>
        <taxon>Vertebrata</taxon>
        <taxon>Euteleostomi</taxon>
        <taxon>Actinopterygii</taxon>
        <taxon>Neopterygii</taxon>
        <taxon>Teleostei</taxon>
        <taxon>Neoteleostei</taxon>
        <taxon>Acanthomorphata</taxon>
        <taxon>Ovalentaria</taxon>
        <taxon>Blenniimorphae</taxon>
        <taxon>Blenniiformes</taxon>
        <taxon>Gobiesocoidei</taxon>
        <taxon>Gobiesocidae</taxon>
        <taxon>Gobiesocinae</taxon>
        <taxon>Gouania</taxon>
    </lineage>
</organism>
<dbReference type="GO" id="GO:1902282">
    <property type="term" value="F:voltage-gated potassium channel activity involved in ventricular cardiac muscle cell action potential repolarization"/>
    <property type="evidence" value="ECO:0007669"/>
    <property type="project" value="TreeGrafter"/>
</dbReference>
<gene>
    <name evidence="7" type="primary">kcne4</name>
</gene>
<reference evidence="7" key="3">
    <citation type="submission" date="2025-09" db="UniProtKB">
        <authorList>
            <consortium name="Ensembl"/>
        </authorList>
    </citation>
    <scope>IDENTIFICATION</scope>
</reference>
<dbReference type="OrthoDB" id="6422957at2759"/>
<evidence type="ECO:0008006" key="9">
    <source>
        <dbReference type="Google" id="ProtNLM"/>
    </source>
</evidence>
<dbReference type="Pfam" id="PF02060">
    <property type="entry name" value="ISK_Channel"/>
    <property type="match status" value="1"/>
</dbReference>
<name>A0A8C5HL05_GOUWI</name>
<dbReference type="GeneID" id="114474037"/>
<keyword evidence="3 6" id="KW-0812">Transmembrane</keyword>
<keyword evidence="8" id="KW-1185">Reference proteome</keyword>